<feature type="domain" description="YncI copper-binding" evidence="2">
    <location>
        <begin position="23"/>
        <end position="165"/>
    </location>
</feature>
<dbReference type="RefSeq" id="WP_075005886.1">
    <property type="nucleotide sequence ID" value="NZ_FOAP01000003.1"/>
</dbReference>
<feature type="chain" id="PRO_5010263817" evidence="1">
    <location>
        <begin position="23"/>
        <end position="235"/>
    </location>
</feature>
<keyword evidence="1" id="KW-0732">Signal</keyword>
<name>A0A1H7LNW5_STIAU</name>
<protein>
    <submittedName>
        <fullName evidence="3">Uncharacterized protein YcnI</fullName>
    </submittedName>
</protein>
<organism evidence="3 4">
    <name type="scientific">Stigmatella aurantiaca</name>
    <dbReference type="NCBI Taxonomy" id="41"/>
    <lineage>
        <taxon>Bacteria</taxon>
        <taxon>Pseudomonadati</taxon>
        <taxon>Myxococcota</taxon>
        <taxon>Myxococcia</taxon>
        <taxon>Myxococcales</taxon>
        <taxon>Cystobacterineae</taxon>
        <taxon>Archangiaceae</taxon>
        <taxon>Stigmatella</taxon>
    </lineage>
</organism>
<dbReference type="InterPro" id="IPR038507">
    <property type="entry name" value="YcnI-like_sf"/>
</dbReference>
<dbReference type="OrthoDB" id="9796962at2"/>
<keyword evidence="4" id="KW-1185">Reference proteome</keyword>
<evidence type="ECO:0000313" key="3">
    <source>
        <dbReference type="EMBL" id="SEL00621.1"/>
    </source>
</evidence>
<feature type="signal peptide" evidence="1">
    <location>
        <begin position="1"/>
        <end position="22"/>
    </location>
</feature>
<dbReference type="AlphaFoldDB" id="A0A1H7LNW5"/>
<reference evidence="4" key="1">
    <citation type="submission" date="2016-10" db="EMBL/GenBank/DDBJ databases">
        <authorList>
            <person name="Varghese N."/>
            <person name="Submissions S."/>
        </authorList>
    </citation>
    <scope>NUCLEOTIDE SEQUENCE [LARGE SCALE GENOMIC DNA]</scope>
    <source>
        <strain evidence="4">DSM 17044</strain>
    </source>
</reference>
<sequence>MNASLRLSLAAVATLLCTAAEAHISVLSGPFIAGNSQELTFNIAHGCSGADTFRIEIHLPEGVTSVRPLDSVFGKAALSKDANGAVKSVVWTKPAAEVLPGDTHLYRVGLSAMLPNKPFTTLYFPTFQSCRAADGTESTVEWIATGGGHDHGGGTGPSANPAPAVFLLPERAPGWNKYTVDQHVHDMAVFKDAQIVWAGKTAYSPNPLVRSLIEREPDTQMLQEIHPGTEIWIKY</sequence>
<evidence type="ECO:0000259" key="2">
    <source>
        <dbReference type="Pfam" id="PF07987"/>
    </source>
</evidence>
<dbReference type="InterPro" id="IPR012533">
    <property type="entry name" value="YcnI-copper_dom"/>
</dbReference>
<dbReference type="Proteomes" id="UP000182719">
    <property type="component" value="Unassembled WGS sequence"/>
</dbReference>
<evidence type="ECO:0000256" key="1">
    <source>
        <dbReference type="SAM" id="SignalP"/>
    </source>
</evidence>
<evidence type="ECO:0000313" key="4">
    <source>
        <dbReference type="Proteomes" id="UP000182719"/>
    </source>
</evidence>
<dbReference type="Gene3D" id="2.60.40.2230">
    <property type="entry name" value="Uncharacterised protein YcnI-like PF07987, DUF1775"/>
    <property type="match status" value="1"/>
</dbReference>
<dbReference type="Pfam" id="PF07987">
    <property type="entry name" value="DUF1775"/>
    <property type="match status" value="1"/>
</dbReference>
<dbReference type="EMBL" id="FOAP01000003">
    <property type="protein sequence ID" value="SEL00621.1"/>
    <property type="molecule type" value="Genomic_DNA"/>
</dbReference>
<accession>A0A1H7LNW5</accession>
<gene>
    <name evidence="3" type="ORF">SAMN05444354_103293</name>
</gene>
<proteinExistence type="predicted"/>